<reference evidence="3 4" key="1">
    <citation type="submission" date="2024-09" db="EMBL/GenBank/DDBJ databases">
        <title>The Natural Products Discovery Center: Release of the First 8490 Sequenced Strains for Exploring Actinobacteria Biosynthetic Diversity.</title>
        <authorList>
            <person name="Kalkreuter E."/>
            <person name="Kautsar S.A."/>
            <person name="Yang D."/>
            <person name="Bader C.D."/>
            <person name="Teijaro C.N."/>
            <person name="Fluegel L."/>
            <person name="Davis C.M."/>
            <person name="Simpson J.R."/>
            <person name="Lauterbach L."/>
            <person name="Steele A.D."/>
            <person name="Gui C."/>
            <person name="Meng S."/>
            <person name="Li G."/>
            <person name="Viehrig K."/>
            <person name="Ye F."/>
            <person name="Su P."/>
            <person name="Kiefer A.F."/>
            <person name="Nichols A."/>
            <person name="Cepeda A.J."/>
            <person name="Yan W."/>
            <person name="Fan B."/>
            <person name="Jiang Y."/>
            <person name="Adhikari A."/>
            <person name="Zheng C.-J."/>
            <person name="Schuster L."/>
            <person name="Cowan T.M."/>
            <person name="Smanski M.J."/>
            <person name="Chevrette M.G."/>
            <person name="De Carvalho L.P.S."/>
            <person name="Shen B."/>
        </authorList>
    </citation>
    <scope>NUCLEOTIDE SEQUENCE [LARGE SCALE GENOMIC DNA]</scope>
    <source>
        <strain evidence="3 4">NPDC058546</strain>
    </source>
</reference>
<dbReference type="EMBL" id="JBHXOF010000001">
    <property type="protein sequence ID" value="MFD4211350.1"/>
    <property type="molecule type" value="Genomic_DNA"/>
</dbReference>
<keyword evidence="3" id="KW-0560">Oxidoreductase</keyword>
<dbReference type="InterPro" id="IPR048328">
    <property type="entry name" value="Dyp_perox_C"/>
</dbReference>
<evidence type="ECO:0000259" key="2">
    <source>
        <dbReference type="Pfam" id="PF20628"/>
    </source>
</evidence>
<name>A0ABW6E9M3_9ACTN</name>
<sequence length="78" mass="8480">MRETADRVLVAAQLGEPAWAVGGSYQVVRIIRLSPSLWDEGSVHEQERGPRRRCGRRSGGGRAARRGSAGRSDIPPGR</sequence>
<evidence type="ECO:0000313" key="3">
    <source>
        <dbReference type="EMBL" id="MFD4211350.1"/>
    </source>
</evidence>
<organism evidence="3 4">
    <name type="scientific">Streptomyces sindenensis</name>
    <dbReference type="NCBI Taxonomy" id="67363"/>
    <lineage>
        <taxon>Bacteria</taxon>
        <taxon>Bacillati</taxon>
        <taxon>Actinomycetota</taxon>
        <taxon>Actinomycetes</taxon>
        <taxon>Kitasatosporales</taxon>
        <taxon>Streptomycetaceae</taxon>
        <taxon>Streptomyces</taxon>
    </lineage>
</organism>
<comment type="caution">
    <text evidence="3">The sequence shown here is derived from an EMBL/GenBank/DDBJ whole genome shotgun (WGS) entry which is preliminary data.</text>
</comment>
<dbReference type="GO" id="GO:0004601">
    <property type="term" value="F:peroxidase activity"/>
    <property type="evidence" value="ECO:0007669"/>
    <property type="project" value="UniProtKB-KW"/>
</dbReference>
<feature type="region of interest" description="Disordered" evidence="1">
    <location>
        <begin position="40"/>
        <end position="78"/>
    </location>
</feature>
<gene>
    <name evidence="3" type="ORF">ACFWSS_00380</name>
</gene>
<dbReference type="RefSeq" id="WP_189528608.1">
    <property type="nucleotide sequence ID" value="NZ_BMSG01000042.1"/>
</dbReference>
<keyword evidence="4" id="KW-1185">Reference proteome</keyword>
<dbReference type="Proteomes" id="UP001598251">
    <property type="component" value="Unassembled WGS sequence"/>
</dbReference>
<accession>A0ABW6E9M3</accession>
<dbReference type="InterPro" id="IPR011008">
    <property type="entry name" value="Dimeric_a/b-barrel"/>
</dbReference>
<dbReference type="SUPFAM" id="SSF54909">
    <property type="entry name" value="Dimeric alpha+beta barrel"/>
    <property type="match status" value="1"/>
</dbReference>
<protein>
    <submittedName>
        <fullName evidence="3">Dyp-type peroxidase domain-containing protein</fullName>
    </submittedName>
</protein>
<keyword evidence="3" id="KW-0575">Peroxidase</keyword>
<feature type="domain" description="Dyp-type peroxidase C-terminal" evidence="2">
    <location>
        <begin position="8"/>
        <end position="48"/>
    </location>
</feature>
<proteinExistence type="predicted"/>
<evidence type="ECO:0000256" key="1">
    <source>
        <dbReference type="SAM" id="MobiDB-lite"/>
    </source>
</evidence>
<evidence type="ECO:0000313" key="4">
    <source>
        <dbReference type="Proteomes" id="UP001598251"/>
    </source>
</evidence>
<dbReference type="Pfam" id="PF20628">
    <property type="entry name" value="Dyp_perox_C"/>
    <property type="match status" value="1"/>
</dbReference>